<evidence type="ECO:0000313" key="9">
    <source>
        <dbReference type="Proteomes" id="UP001145799"/>
    </source>
</evidence>
<dbReference type="SUPFAM" id="SSF46689">
    <property type="entry name" value="Homeodomain-like"/>
    <property type="match status" value="1"/>
</dbReference>
<dbReference type="PANTHER" id="PTHR30055">
    <property type="entry name" value="HTH-TYPE TRANSCRIPTIONAL REGULATOR RUTR"/>
    <property type="match status" value="1"/>
</dbReference>
<evidence type="ECO:0000313" key="8">
    <source>
        <dbReference type="EMBL" id="MDR7338445.1"/>
    </source>
</evidence>
<keyword evidence="4" id="KW-0804">Transcription</keyword>
<dbReference type="GO" id="GO:0003700">
    <property type="term" value="F:DNA-binding transcription factor activity"/>
    <property type="evidence" value="ECO:0007669"/>
    <property type="project" value="TreeGrafter"/>
</dbReference>
<dbReference type="RefSeq" id="WP_270124841.1">
    <property type="nucleotide sequence ID" value="NZ_BAAAOM010000005.1"/>
</dbReference>
<keyword evidence="2" id="KW-0805">Transcription regulation</keyword>
<organism evidence="7 9">
    <name type="scientific">Glycomyces lechevalierae</name>
    <dbReference type="NCBI Taxonomy" id="256034"/>
    <lineage>
        <taxon>Bacteria</taxon>
        <taxon>Bacillati</taxon>
        <taxon>Actinomycetota</taxon>
        <taxon>Actinomycetes</taxon>
        <taxon>Glycomycetales</taxon>
        <taxon>Glycomycetaceae</taxon>
        <taxon>Glycomyces</taxon>
    </lineage>
</organism>
<dbReference type="Gene3D" id="1.10.10.60">
    <property type="entry name" value="Homeodomain-like"/>
    <property type="match status" value="1"/>
</dbReference>
<name>A0A9X3PNP9_9ACTN</name>
<comment type="caution">
    <text evidence="7">The sequence shown here is derived from an EMBL/GenBank/DDBJ whole genome shotgun (WGS) entry which is preliminary data.</text>
</comment>
<feature type="domain" description="HTH tetR-type" evidence="6">
    <location>
        <begin position="29"/>
        <end position="89"/>
    </location>
</feature>
<dbReference type="InterPro" id="IPR001647">
    <property type="entry name" value="HTH_TetR"/>
</dbReference>
<dbReference type="GO" id="GO:0045892">
    <property type="term" value="P:negative regulation of DNA-templated transcription"/>
    <property type="evidence" value="ECO:0007669"/>
    <property type="project" value="InterPro"/>
</dbReference>
<reference evidence="8 10" key="2">
    <citation type="submission" date="2023-07" db="EMBL/GenBank/DDBJ databases">
        <title>Sequencing the genomes of 1000 actinobacteria strains.</title>
        <authorList>
            <person name="Klenk H.-P."/>
        </authorList>
    </citation>
    <scope>NUCLEOTIDE SEQUENCE [LARGE SCALE GENOMIC DNA]</scope>
    <source>
        <strain evidence="8 10">DSM 44724</strain>
    </source>
</reference>
<evidence type="ECO:0000256" key="1">
    <source>
        <dbReference type="ARBA" id="ARBA00022491"/>
    </source>
</evidence>
<dbReference type="InterPro" id="IPR050109">
    <property type="entry name" value="HTH-type_TetR-like_transc_reg"/>
</dbReference>
<proteinExistence type="predicted"/>
<dbReference type="InterPro" id="IPR004111">
    <property type="entry name" value="Repressor_TetR_C"/>
</dbReference>
<evidence type="ECO:0000256" key="3">
    <source>
        <dbReference type="ARBA" id="ARBA00023125"/>
    </source>
</evidence>
<dbReference type="InterPro" id="IPR009057">
    <property type="entry name" value="Homeodomain-like_sf"/>
</dbReference>
<accession>A0A9X3PNP9</accession>
<dbReference type="PANTHER" id="PTHR30055:SF151">
    <property type="entry name" value="TRANSCRIPTIONAL REGULATORY PROTEIN"/>
    <property type="match status" value="1"/>
</dbReference>
<evidence type="ECO:0000259" key="6">
    <source>
        <dbReference type="PROSITE" id="PS50977"/>
    </source>
</evidence>
<dbReference type="AlphaFoldDB" id="A0A9X3PNP9"/>
<dbReference type="Proteomes" id="UP001183604">
    <property type="component" value="Unassembled WGS sequence"/>
</dbReference>
<sequence length="239" mass="24768">MAAKQTGHAALAALLWEPQAGPRRGPRPTLTLEAIARAGVAAADADGLGAVTMQRVAEAVGVTKMALYRYVPGKDELVALMLDVGIGPAPHPASGHWRADLEAWSRALAARFQRHPWAMAATIGTRVMGPNELDWLERAVAALDGTGLTGAEAIDAAAVLAGNARAMTEQAAAAGGAGPEDALAAVLAGLLRGREDRFPAIGAAFAETVRDGGRDEAFEFGLQRLLDGIEALIAKRRKG</sequence>
<dbReference type="InterPro" id="IPR036271">
    <property type="entry name" value="Tet_transcr_reg_TetR-rel_C_sf"/>
</dbReference>
<dbReference type="EMBL" id="JAVDYD010000001">
    <property type="protein sequence ID" value="MDR7338445.1"/>
    <property type="molecule type" value="Genomic_DNA"/>
</dbReference>
<evidence type="ECO:0000256" key="2">
    <source>
        <dbReference type="ARBA" id="ARBA00023015"/>
    </source>
</evidence>
<evidence type="ECO:0000256" key="4">
    <source>
        <dbReference type="ARBA" id="ARBA00023163"/>
    </source>
</evidence>
<dbReference type="PRINTS" id="PR00400">
    <property type="entry name" value="TETREPRESSOR"/>
</dbReference>
<dbReference type="EMBL" id="JAPZVQ010000028">
    <property type="protein sequence ID" value="MDA1388347.1"/>
    <property type="molecule type" value="Genomic_DNA"/>
</dbReference>
<dbReference type="GO" id="GO:0046677">
    <property type="term" value="P:response to antibiotic"/>
    <property type="evidence" value="ECO:0007669"/>
    <property type="project" value="InterPro"/>
</dbReference>
<keyword evidence="10" id="KW-1185">Reference proteome</keyword>
<evidence type="ECO:0000313" key="10">
    <source>
        <dbReference type="Proteomes" id="UP001183604"/>
    </source>
</evidence>
<keyword evidence="1" id="KW-0678">Repressor</keyword>
<evidence type="ECO:0000256" key="5">
    <source>
        <dbReference type="PROSITE-ProRule" id="PRU00335"/>
    </source>
</evidence>
<dbReference type="Gene3D" id="1.10.357.10">
    <property type="entry name" value="Tetracycline Repressor, domain 2"/>
    <property type="match status" value="1"/>
</dbReference>
<dbReference type="GO" id="GO:0000976">
    <property type="term" value="F:transcription cis-regulatory region binding"/>
    <property type="evidence" value="ECO:0007669"/>
    <property type="project" value="TreeGrafter"/>
</dbReference>
<dbReference type="Proteomes" id="UP001145799">
    <property type="component" value="Unassembled WGS sequence"/>
</dbReference>
<evidence type="ECO:0000313" key="7">
    <source>
        <dbReference type="EMBL" id="MDA1388347.1"/>
    </source>
</evidence>
<reference evidence="7" key="1">
    <citation type="submission" date="2022-12" db="EMBL/GenBank/DDBJ databases">
        <title>Gycomyces niveus sp.nov., a novel actinomycete isolated from soil in Shouguang.</title>
        <authorList>
            <person name="Yang X."/>
        </authorList>
    </citation>
    <scope>NUCLEOTIDE SEQUENCE</scope>
    <source>
        <strain evidence="7">DSM 44724</strain>
    </source>
</reference>
<dbReference type="InterPro" id="IPR003012">
    <property type="entry name" value="Tet_transcr_reg_TetR"/>
</dbReference>
<protein>
    <submittedName>
        <fullName evidence="7 8">AcrR family transcriptional regulator</fullName>
    </submittedName>
</protein>
<dbReference type="SUPFAM" id="SSF48498">
    <property type="entry name" value="Tetracyclin repressor-like, C-terminal domain"/>
    <property type="match status" value="1"/>
</dbReference>
<dbReference type="Pfam" id="PF00440">
    <property type="entry name" value="TetR_N"/>
    <property type="match status" value="1"/>
</dbReference>
<dbReference type="Pfam" id="PF02909">
    <property type="entry name" value="TetR_C_1"/>
    <property type="match status" value="1"/>
</dbReference>
<dbReference type="PROSITE" id="PS50977">
    <property type="entry name" value="HTH_TETR_2"/>
    <property type="match status" value="1"/>
</dbReference>
<keyword evidence="3 5" id="KW-0238">DNA-binding</keyword>
<gene>
    <name evidence="8" type="ORF">J2S69_002164</name>
    <name evidence="7" type="ORF">O2L01_25360</name>
</gene>
<feature type="DNA-binding region" description="H-T-H motif" evidence="5">
    <location>
        <begin position="52"/>
        <end position="71"/>
    </location>
</feature>